<reference evidence="3" key="1">
    <citation type="submission" date="2024-07" db="EMBL/GenBank/DDBJ databases">
        <title>Two chromosome-level genome assemblies of Korean endemic species Abeliophyllum distichum and Forsythia ovata (Oleaceae).</title>
        <authorList>
            <person name="Jang H."/>
        </authorList>
    </citation>
    <scope>NUCLEOTIDE SEQUENCE [LARGE SCALE GENOMIC DNA]</scope>
</reference>
<gene>
    <name evidence="2" type="ORF">Fot_56377</name>
</gene>
<sequence length="124" mass="13730">MEDTSLTQSSILKHATFVHILTLKLLLLLDFGGFGSILILTHFLTNGSKRVEVLGWICVSLATSVYIAPLSIMTNGDMCINAETGDSHQKCRVYAVLIIILPHFECYNVVLLRFAAKGLVYRDS</sequence>
<keyword evidence="2" id="KW-0813">Transport</keyword>
<dbReference type="AlphaFoldDB" id="A0ABD1P092"/>
<keyword evidence="1" id="KW-0812">Transmembrane</keyword>
<organism evidence="2 3">
    <name type="scientific">Forsythia ovata</name>
    <dbReference type="NCBI Taxonomy" id="205694"/>
    <lineage>
        <taxon>Eukaryota</taxon>
        <taxon>Viridiplantae</taxon>
        <taxon>Streptophyta</taxon>
        <taxon>Embryophyta</taxon>
        <taxon>Tracheophyta</taxon>
        <taxon>Spermatophyta</taxon>
        <taxon>Magnoliopsida</taxon>
        <taxon>eudicotyledons</taxon>
        <taxon>Gunneridae</taxon>
        <taxon>Pentapetalae</taxon>
        <taxon>asterids</taxon>
        <taxon>lamiids</taxon>
        <taxon>Lamiales</taxon>
        <taxon>Oleaceae</taxon>
        <taxon>Forsythieae</taxon>
        <taxon>Forsythia</taxon>
    </lineage>
</organism>
<accession>A0ABD1P092</accession>
<protein>
    <submittedName>
        <fullName evidence="2">Bidirectional sugar transporter SWEET12</fullName>
    </submittedName>
</protein>
<feature type="transmembrane region" description="Helical" evidence="1">
    <location>
        <begin position="53"/>
        <end position="73"/>
    </location>
</feature>
<name>A0ABD1P092_9LAMI</name>
<evidence type="ECO:0000313" key="2">
    <source>
        <dbReference type="EMBL" id="KAL2457280.1"/>
    </source>
</evidence>
<keyword evidence="1" id="KW-0472">Membrane</keyword>
<dbReference type="EMBL" id="JBFOLJ010000042">
    <property type="protein sequence ID" value="KAL2457280.1"/>
    <property type="molecule type" value="Genomic_DNA"/>
</dbReference>
<feature type="transmembrane region" description="Helical" evidence="1">
    <location>
        <begin position="20"/>
        <end position="41"/>
    </location>
</feature>
<evidence type="ECO:0000256" key="1">
    <source>
        <dbReference type="SAM" id="Phobius"/>
    </source>
</evidence>
<keyword evidence="2" id="KW-0762">Sugar transport</keyword>
<dbReference type="Proteomes" id="UP001604277">
    <property type="component" value="Unassembled WGS sequence"/>
</dbReference>
<proteinExistence type="predicted"/>
<keyword evidence="3" id="KW-1185">Reference proteome</keyword>
<comment type="caution">
    <text evidence="2">The sequence shown here is derived from an EMBL/GenBank/DDBJ whole genome shotgun (WGS) entry which is preliminary data.</text>
</comment>
<evidence type="ECO:0000313" key="3">
    <source>
        <dbReference type="Proteomes" id="UP001604277"/>
    </source>
</evidence>
<keyword evidence="1" id="KW-1133">Transmembrane helix</keyword>
<feature type="transmembrane region" description="Helical" evidence="1">
    <location>
        <begin position="93"/>
        <end position="116"/>
    </location>
</feature>